<evidence type="ECO:0000256" key="2">
    <source>
        <dbReference type="ARBA" id="ARBA00023136"/>
    </source>
</evidence>
<dbReference type="CDD" id="cd15830">
    <property type="entry name" value="BamD"/>
    <property type="match status" value="1"/>
</dbReference>
<proteinExistence type="inferred from homology"/>
<dbReference type="STRING" id="1215343.B488_05990"/>
<dbReference type="InterPro" id="IPR039565">
    <property type="entry name" value="BamD-like"/>
</dbReference>
<comment type="function">
    <text evidence="4">Part of the outer membrane protein assembly complex, which is involved in assembly and insertion of beta-barrel proteins into the outer membrane.</text>
</comment>
<dbReference type="RefSeq" id="WP_015273018.1">
    <property type="nucleotide sequence ID" value="NC_019907.1"/>
</dbReference>
<keyword evidence="3 4" id="KW-0998">Cell outer membrane</keyword>
<gene>
    <name evidence="4" type="primary">bamD</name>
    <name evidence="6" type="ordered locus">B488_05990</name>
</gene>
<evidence type="ECO:0000256" key="3">
    <source>
        <dbReference type="ARBA" id="ARBA00023237"/>
    </source>
</evidence>
<organism evidence="6 7">
    <name type="scientific">Liberibacter crescens (strain BT-1)</name>
    <dbReference type="NCBI Taxonomy" id="1215343"/>
    <lineage>
        <taxon>Bacteria</taxon>
        <taxon>Pseudomonadati</taxon>
        <taxon>Pseudomonadota</taxon>
        <taxon>Alphaproteobacteria</taxon>
        <taxon>Hyphomicrobiales</taxon>
        <taxon>Rhizobiaceae</taxon>
        <taxon>Liberibacter</taxon>
    </lineage>
</organism>
<dbReference type="Gene3D" id="1.25.40.10">
    <property type="entry name" value="Tetratricopeptide repeat domain"/>
    <property type="match status" value="1"/>
</dbReference>
<dbReference type="AlphaFoldDB" id="L0EW46"/>
<keyword evidence="2 4" id="KW-0472">Membrane</keyword>
<dbReference type="KEGG" id="lcc:B488_05990"/>
<comment type="similarity">
    <text evidence="4">Belongs to the BamD family.</text>
</comment>
<keyword evidence="1 4" id="KW-0732">Signal</keyword>
<evidence type="ECO:0000256" key="1">
    <source>
        <dbReference type="ARBA" id="ARBA00022729"/>
    </source>
</evidence>
<evidence type="ECO:0000256" key="4">
    <source>
        <dbReference type="HAMAP-Rule" id="MF_00922"/>
    </source>
</evidence>
<evidence type="ECO:0000313" key="6">
    <source>
        <dbReference type="EMBL" id="AGA64591.1"/>
    </source>
</evidence>
<name>L0EW46_LIBCB</name>
<dbReference type="InterPro" id="IPR017689">
    <property type="entry name" value="BamD"/>
</dbReference>
<comment type="subunit">
    <text evidence="4">Part of the Bam complex.</text>
</comment>
<protein>
    <recommendedName>
        <fullName evidence="4">Outer membrane protein assembly factor BamD</fullName>
    </recommendedName>
</protein>
<dbReference type="PROSITE" id="PS51257">
    <property type="entry name" value="PROKAR_LIPOPROTEIN"/>
    <property type="match status" value="1"/>
</dbReference>
<dbReference type="PATRIC" id="fig|1215343.11.peg.609"/>
<dbReference type="HOGENOM" id="CLU_065982_1_1_5"/>
<dbReference type="InterPro" id="IPR011990">
    <property type="entry name" value="TPR-like_helical_dom_sf"/>
</dbReference>
<dbReference type="Pfam" id="PF13525">
    <property type="entry name" value="YfiO"/>
    <property type="match status" value="1"/>
</dbReference>
<feature type="domain" description="Outer membrane lipoprotein BamD-like" evidence="5">
    <location>
        <begin position="41"/>
        <end position="231"/>
    </location>
</feature>
<dbReference type="eggNOG" id="COG4105">
    <property type="taxonomic scope" value="Bacteria"/>
</dbReference>
<keyword evidence="4" id="KW-0564">Palmitate</keyword>
<dbReference type="SUPFAM" id="SSF48452">
    <property type="entry name" value="TPR-like"/>
    <property type="match status" value="1"/>
</dbReference>
<evidence type="ECO:0000313" key="7">
    <source>
        <dbReference type="Proteomes" id="UP000010799"/>
    </source>
</evidence>
<reference evidence="6 7" key="1">
    <citation type="journal article" date="2012" name="Stand. Genomic Sci.">
        <title>Complete genome sequence of Liberibacter crescens BT-1.</title>
        <authorList>
            <person name="Leonard M.T."/>
            <person name="Fagen J.R."/>
            <person name="Davis-Richardson A.G."/>
            <person name="Davis M.J."/>
            <person name="Triplett E.W."/>
        </authorList>
    </citation>
    <scope>NUCLEOTIDE SEQUENCE [LARGE SCALE GENOMIC DNA]</scope>
    <source>
        <strain evidence="6 7">BT-1</strain>
    </source>
</reference>
<keyword evidence="7" id="KW-1185">Reference proteome</keyword>
<dbReference type="GO" id="GO:0043165">
    <property type="term" value="P:Gram-negative-bacterium-type cell outer membrane assembly"/>
    <property type="evidence" value="ECO:0007669"/>
    <property type="project" value="UniProtKB-UniRule"/>
</dbReference>
<evidence type="ECO:0000259" key="5">
    <source>
        <dbReference type="Pfam" id="PF13525"/>
    </source>
</evidence>
<dbReference type="GO" id="GO:0051205">
    <property type="term" value="P:protein insertion into membrane"/>
    <property type="evidence" value="ECO:0007669"/>
    <property type="project" value="UniProtKB-UniRule"/>
</dbReference>
<dbReference type="Proteomes" id="UP000010799">
    <property type="component" value="Chromosome"/>
</dbReference>
<comment type="subcellular location">
    <subcellularLocation>
        <location evidence="4">Cell outer membrane</location>
        <topology evidence="4">Lipid-anchor</topology>
    </subcellularLocation>
</comment>
<dbReference type="GO" id="GO:0009279">
    <property type="term" value="C:cell outer membrane"/>
    <property type="evidence" value="ECO:0007669"/>
    <property type="project" value="UniProtKB-SubCell"/>
</dbReference>
<dbReference type="EMBL" id="CP003789">
    <property type="protein sequence ID" value="AGA64591.1"/>
    <property type="molecule type" value="Genomic_DNA"/>
</dbReference>
<dbReference type="NCBIfam" id="TIGR03302">
    <property type="entry name" value="OM_YfiO"/>
    <property type="match status" value="1"/>
</dbReference>
<sequence length="288" mass="32838">MDGVFHKLFFFGLSLAVSVFLTSCSQKKDIDISKLGIETESPEKLYYQGLANIKAKNLPEAARKFDAVNRISPFSEWARKSLVMSVFVKYKDAKYNDSITTANSYIKQYPRSQDAAYIQYLIGLCYYNQINDVTLDQRSAILTIQAMEQIINDHPDSEYVKDAKAKLLFAKDQLAGKEMQVGRYYLERREYLAAISRFRVVVEKYSTTNQIEEALARLAEAYYAMGIMNEVQVAAAVLHKNYPNSIWYADILKLLKSVGLQPDDKFSSWISKASKKCSFKSSSTNKQC</sequence>
<accession>L0EW46</accession>
<keyword evidence="4 6" id="KW-0449">Lipoprotein</keyword>
<dbReference type="HAMAP" id="MF_00922">
    <property type="entry name" value="OM_assembly_BamD"/>
    <property type="match status" value="1"/>
</dbReference>